<evidence type="ECO:0000256" key="1">
    <source>
        <dbReference type="ARBA" id="ARBA00006484"/>
    </source>
</evidence>
<keyword evidence="2" id="KW-0560">Oxidoreductase</keyword>
<dbReference type="InterPro" id="IPR057326">
    <property type="entry name" value="KR_dom"/>
</dbReference>
<dbReference type="InterPro" id="IPR020904">
    <property type="entry name" value="Sc_DH/Rdtase_CS"/>
</dbReference>
<sequence>MTDTTLQDAVIPNWRRMMTDFASTVNEVEGKVALVTGAASGIGRAIAELLHARGAKVVAEDIDLSVKALERDGLVAFVGDVTADGTAEQAVSLAVTTFGRLDILVNNAGRILYKNLSELTREKWNWQMETNVTGAFLYSREAQKAMTPNKSGAIVNIASYASYFDFPGIAAYTASKGALAQLTRTQALEAIGDGIRVNAIGVGDVVTNLLNHFRADGREFLAEHGKKAPIGRAADPVEIAEIVAFLASDRASFIVGSVVMADGGISVAID</sequence>
<dbReference type="InterPro" id="IPR002347">
    <property type="entry name" value="SDR_fam"/>
</dbReference>
<dbReference type="PANTHER" id="PTHR24321:SF8">
    <property type="entry name" value="ESTRADIOL 17-BETA-DEHYDROGENASE 8-RELATED"/>
    <property type="match status" value="1"/>
</dbReference>
<gene>
    <name evidence="5" type="ORF">KK137_07625</name>
</gene>
<feature type="domain" description="Ketoreductase" evidence="4">
    <location>
        <begin position="31"/>
        <end position="203"/>
    </location>
</feature>
<dbReference type="InterPro" id="IPR036291">
    <property type="entry name" value="NAD(P)-bd_dom_sf"/>
</dbReference>
<evidence type="ECO:0000259" key="4">
    <source>
        <dbReference type="SMART" id="SM00822"/>
    </source>
</evidence>
<evidence type="ECO:0000256" key="3">
    <source>
        <dbReference type="ARBA" id="ARBA00023027"/>
    </source>
</evidence>
<dbReference type="PROSITE" id="PS00061">
    <property type="entry name" value="ADH_SHORT"/>
    <property type="match status" value="1"/>
</dbReference>
<dbReference type="Gene3D" id="3.40.50.720">
    <property type="entry name" value="NAD(P)-binding Rossmann-like Domain"/>
    <property type="match status" value="1"/>
</dbReference>
<proteinExistence type="inferred from homology"/>
<comment type="similarity">
    <text evidence="1">Belongs to the short-chain dehydrogenases/reductases (SDR) family.</text>
</comment>
<organism evidence="5 6">
    <name type="scientific">Croceibacterium selenioxidans</name>
    <dbReference type="NCBI Taxonomy" id="2838833"/>
    <lineage>
        <taxon>Bacteria</taxon>
        <taxon>Pseudomonadati</taxon>
        <taxon>Pseudomonadota</taxon>
        <taxon>Alphaproteobacteria</taxon>
        <taxon>Sphingomonadales</taxon>
        <taxon>Erythrobacteraceae</taxon>
        <taxon>Croceibacterium</taxon>
    </lineage>
</organism>
<reference evidence="5 6" key="1">
    <citation type="submission" date="2021-05" db="EMBL/GenBank/DDBJ databases">
        <title>Croceibacterium sp. LX-88 genome sequence.</title>
        <authorList>
            <person name="Luo X."/>
        </authorList>
    </citation>
    <scope>NUCLEOTIDE SEQUENCE [LARGE SCALE GENOMIC DNA]</scope>
    <source>
        <strain evidence="5 6">LX-88</strain>
    </source>
</reference>
<dbReference type="CDD" id="cd05233">
    <property type="entry name" value="SDR_c"/>
    <property type="match status" value="1"/>
</dbReference>
<dbReference type="Proteomes" id="UP000811255">
    <property type="component" value="Unassembled WGS sequence"/>
</dbReference>
<dbReference type="Pfam" id="PF13561">
    <property type="entry name" value="adh_short_C2"/>
    <property type="match status" value="1"/>
</dbReference>
<dbReference type="PRINTS" id="PR00080">
    <property type="entry name" value="SDRFAMILY"/>
</dbReference>
<evidence type="ECO:0000256" key="2">
    <source>
        <dbReference type="ARBA" id="ARBA00023002"/>
    </source>
</evidence>
<comment type="caution">
    <text evidence="5">The sequence shown here is derived from an EMBL/GenBank/DDBJ whole genome shotgun (WGS) entry which is preliminary data.</text>
</comment>
<dbReference type="RefSeq" id="WP_214535539.1">
    <property type="nucleotide sequence ID" value="NZ_JAHFVK010000001.1"/>
</dbReference>
<dbReference type="SUPFAM" id="SSF51735">
    <property type="entry name" value="NAD(P)-binding Rossmann-fold domains"/>
    <property type="match status" value="1"/>
</dbReference>
<dbReference type="EMBL" id="JAHFVK010000001">
    <property type="protein sequence ID" value="MBT2134196.1"/>
    <property type="molecule type" value="Genomic_DNA"/>
</dbReference>
<protein>
    <submittedName>
        <fullName evidence="5">SDR family oxidoreductase</fullName>
    </submittedName>
</protein>
<dbReference type="PANTHER" id="PTHR24321">
    <property type="entry name" value="DEHYDROGENASES, SHORT CHAIN"/>
    <property type="match status" value="1"/>
</dbReference>
<keyword evidence="3" id="KW-0520">NAD</keyword>
<accession>A0ABS5W361</accession>
<dbReference type="SMART" id="SM00822">
    <property type="entry name" value="PKS_KR"/>
    <property type="match status" value="1"/>
</dbReference>
<dbReference type="PRINTS" id="PR00081">
    <property type="entry name" value="GDHRDH"/>
</dbReference>
<evidence type="ECO:0000313" key="5">
    <source>
        <dbReference type="EMBL" id="MBT2134196.1"/>
    </source>
</evidence>
<evidence type="ECO:0000313" key="6">
    <source>
        <dbReference type="Proteomes" id="UP000811255"/>
    </source>
</evidence>
<name>A0ABS5W361_9SPHN</name>
<keyword evidence="6" id="KW-1185">Reference proteome</keyword>